<keyword evidence="5" id="KW-1185">Reference proteome</keyword>
<dbReference type="OrthoDB" id="6448141at2"/>
<sequence>MSEVNKLDNKQCPFDPEQYKEKVEINNIAPTGSFPWAMIQLYLGYPVRRNGWNDEYIKLVPGSTSKDGKIIPPQVWMINKNDEIIWTPTQEDLMACDWFASMLAFEVKLGIDSDNNEWGYSKDDYESLHIIYNTVNITDIPRFAWIEYKDDPSSNQISWYVAAANKENLQNIINLFDNKDLYITVDGNTYNLGLSVEDVGSGEAGYEYSYGFTHVSAGAQKLSSVMKQTGKTKRFYCYWS</sequence>
<reference evidence="4 6" key="2">
    <citation type="journal article" date="2017" name="Nat. Microbiol.">
        <title>Natural product diversity associated with the nematode symbionts Photorhabdus and Xenorhabdus.</title>
        <authorList>
            <person name="Tobias N.J."/>
            <person name="Wolff H."/>
            <person name="Djahanschiri B."/>
            <person name="Grundmann F."/>
            <person name="Kronenwerth M."/>
            <person name="Shi Y.M."/>
            <person name="Simonyi S."/>
            <person name="Grun P."/>
            <person name="Shapiro-Ilan D."/>
            <person name="Pidot S.J."/>
            <person name="Stinear T.P."/>
            <person name="Ebersberger I."/>
            <person name="Bode H.B."/>
        </authorList>
    </citation>
    <scope>NUCLEOTIDE SEQUENCE [LARGE SCALE GENOMIC DNA]</scope>
    <source>
        <strain evidence="4 6">DSM 17903</strain>
    </source>
</reference>
<evidence type="ECO:0000313" key="5">
    <source>
        <dbReference type="Proteomes" id="UP000094600"/>
    </source>
</evidence>
<dbReference type="Proteomes" id="UP000094600">
    <property type="component" value="Chromosome"/>
</dbReference>
<evidence type="ECO:0000259" key="2">
    <source>
        <dbReference type="Pfam" id="PF25136"/>
    </source>
</evidence>
<feature type="domain" description="DUF7823" evidence="2">
    <location>
        <begin position="124"/>
        <end position="239"/>
    </location>
</feature>
<evidence type="ECO:0000313" key="6">
    <source>
        <dbReference type="Proteomes" id="UP000225433"/>
    </source>
</evidence>
<dbReference type="STRING" id="351679.A9255_07390"/>
<dbReference type="KEGG" id="xho:A9255_07390"/>
<dbReference type="InterPro" id="IPR021361">
    <property type="entry name" value="Tad2-like_dom"/>
</dbReference>
<dbReference type="EMBL" id="NJAI01000007">
    <property type="protein sequence ID" value="PHM53065.1"/>
    <property type="molecule type" value="Genomic_DNA"/>
</dbReference>
<organism evidence="4 6">
    <name type="scientific">Xenorhabdus hominickii</name>
    <dbReference type="NCBI Taxonomy" id="351679"/>
    <lineage>
        <taxon>Bacteria</taxon>
        <taxon>Pseudomonadati</taxon>
        <taxon>Pseudomonadota</taxon>
        <taxon>Gammaproteobacteria</taxon>
        <taxon>Enterobacterales</taxon>
        <taxon>Morganellaceae</taxon>
        <taxon>Xenorhabdus</taxon>
    </lineage>
</organism>
<evidence type="ECO:0000313" key="3">
    <source>
        <dbReference type="EMBL" id="AOM40417.1"/>
    </source>
</evidence>
<dbReference type="AlphaFoldDB" id="A0A2G0Q1I4"/>
<reference evidence="3 5" key="1">
    <citation type="submission" date="2016-06" db="EMBL/GenBank/DDBJ databases">
        <title>Bacterial characters and pathogenicity of Xenorhabdus hominickii from an entomopathogenic nematode, Steinernema monticolum.</title>
        <authorList>
            <person name="Park Y."/>
            <person name="Kim Y."/>
        </authorList>
    </citation>
    <scope>NUCLEOTIDE SEQUENCE [LARGE SCALE GENOMIC DNA]</scope>
    <source>
        <strain evidence="3 5">ANU1</strain>
    </source>
</reference>
<dbReference type="RefSeq" id="WP_069316143.1">
    <property type="nucleotide sequence ID" value="NZ_CAWNQJ010000101.1"/>
</dbReference>
<evidence type="ECO:0000313" key="4">
    <source>
        <dbReference type="EMBL" id="PHM53065.1"/>
    </source>
</evidence>
<evidence type="ECO:0000259" key="1">
    <source>
        <dbReference type="Pfam" id="PF11195"/>
    </source>
</evidence>
<dbReference type="InterPro" id="IPR056725">
    <property type="entry name" value="DUF7823"/>
</dbReference>
<name>A0A2G0Q1I4_XENHO</name>
<feature type="domain" description="Thoeris anti-defense 2-like" evidence="1">
    <location>
        <begin position="33"/>
        <end position="99"/>
    </location>
</feature>
<proteinExistence type="predicted"/>
<dbReference type="Pfam" id="PF25136">
    <property type="entry name" value="DUF7823"/>
    <property type="match status" value="1"/>
</dbReference>
<accession>A0A2G0Q1I4</accession>
<protein>
    <submittedName>
        <fullName evidence="4">Uncharacterized protein</fullName>
    </submittedName>
</protein>
<gene>
    <name evidence="3" type="ORF">A9255_07390</name>
    <name evidence="4" type="ORF">Xhom_03948</name>
</gene>
<dbReference type="Proteomes" id="UP000225433">
    <property type="component" value="Unassembled WGS sequence"/>
</dbReference>
<dbReference type="EMBL" id="CP016176">
    <property type="protein sequence ID" value="AOM40417.1"/>
    <property type="molecule type" value="Genomic_DNA"/>
</dbReference>
<dbReference type="Pfam" id="PF11195">
    <property type="entry name" value="Tad2-like"/>
    <property type="match status" value="1"/>
</dbReference>